<sequence>MEAEGNSSSSSSTVANKKLMNMNNEDRISGLHEPLIQHILSFMDMKKVLQTSLLSKRWTNLWLAISGPKLKYLQLENIFQGINYKTSIKIYAAPSLASLKCIGYTYKDYTLENLSALVTAEIDTYMYYGDKDAYDMATLSISVGRYLSSILKGITNAKSLTLSGHGFQAFEELPNMLEGVPVSVQSLKYLKLTKWCDKSYIYSLAKLLKVFPLLETLVLERTELFLDCSLFHSQAFEELPNMLEGVPVSIQSLKYLKLTEWCDKSYIYSLAKLLEVFPLLETLVLERTKVLIDYYIIFQRERSVQFAKLAKPILLNTRDQEIHPQLHSMLAEILKDSSIQQNPHTSSEQCDLTATDPGLVSTYTSFDSGSDMDGEAEDDSDDDAPIGHTLATYLDRKSIRAHYGGIWVGKKMRGMKVWVYNGGKVVDSPEMQLNEMTRAKLFNWIREVIECPSDENVIVCWLVRGMKITLETDNAVIEFFANSAPHEDGLIHIYVDFVQDLTETVLPRIQPTSQD</sequence>
<dbReference type="InterPro" id="IPR036047">
    <property type="entry name" value="F-box-like_dom_sf"/>
</dbReference>
<keyword evidence="3" id="KW-1185">Reference proteome</keyword>
<reference evidence="2 3" key="1">
    <citation type="submission" date="2020-10" db="EMBL/GenBank/DDBJ databases">
        <title>The Coptis chinensis genome and diversification of protoberbering-type alkaloids.</title>
        <authorList>
            <person name="Wang B."/>
            <person name="Shu S."/>
            <person name="Song C."/>
            <person name="Liu Y."/>
        </authorList>
    </citation>
    <scope>NUCLEOTIDE SEQUENCE [LARGE SCALE GENOMIC DNA]</scope>
    <source>
        <strain evidence="2">HL-2020</strain>
        <tissue evidence="2">Leaf</tissue>
    </source>
</reference>
<accession>A0A835I8I4</accession>
<dbReference type="PANTHER" id="PTHR34223:SF51">
    <property type="entry name" value="OS06G0556300 PROTEIN"/>
    <property type="match status" value="1"/>
</dbReference>
<evidence type="ECO:0000259" key="1">
    <source>
        <dbReference type="Pfam" id="PF00646"/>
    </source>
</evidence>
<feature type="domain" description="F-box" evidence="1">
    <location>
        <begin position="28"/>
        <end position="62"/>
    </location>
</feature>
<dbReference type="SUPFAM" id="SSF81383">
    <property type="entry name" value="F-box domain"/>
    <property type="match status" value="1"/>
</dbReference>
<dbReference type="InterPro" id="IPR001810">
    <property type="entry name" value="F-box_dom"/>
</dbReference>
<dbReference type="EMBL" id="JADFTS010000003">
    <property type="protein sequence ID" value="KAF9612539.1"/>
    <property type="molecule type" value="Genomic_DNA"/>
</dbReference>
<organism evidence="2 3">
    <name type="scientific">Coptis chinensis</name>
    <dbReference type="NCBI Taxonomy" id="261450"/>
    <lineage>
        <taxon>Eukaryota</taxon>
        <taxon>Viridiplantae</taxon>
        <taxon>Streptophyta</taxon>
        <taxon>Embryophyta</taxon>
        <taxon>Tracheophyta</taxon>
        <taxon>Spermatophyta</taxon>
        <taxon>Magnoliopsida</taxon>
        <taxon>Ranunculales</taxon>
        <taxon>Ranunculaceae</taxon>
        <taxon>Coptidoideae</taxon>
        <taxon>Coptis</taxon>
    </lineage>
</organism>
<dbReference type="CDD" id="cd22160">
    <property type="entry name" value="F-box_AtFBL13-like"/>
    <property type="match status" value="1"/>
</dbReference>
<dbReference type="Gene3D" id="3.80.10.10">
    <property type="entry name" value="Ribonuclease Inhibitor"/>
    <property type="match status" value="1"/>
</dbReference>
<comment type="caution">
    <text evidence="2">The sequence shown here is derived from an EMBL/GenBank/DDBJ whole genome shotgun (WGS) entry which is preliminary data.</text>
</comment>
<dbReference type="AlphaFoldDB" id="A0A835I8I4"/>
<proteinExistence type="predicted"/>
<dbReference type="InterPro" id="IPR053197">
    <property type="entry name" value="F-box_SCFL_complex_component"/>
</dbReference>
<name>A0A835I8I4_9MAGN</name>
<dbReference type="InterPro" id="IPR032675">
    <property type="entry name" value="LRR_dom_sf"/>
</dbReference>
<dbReference type="PANTHER" id="PTHR34223">
    <property type="entry name" value="OS11G0201299 PROTEIN"/>
    <property type="match status" value="1"/>
</dbReference>
<dbReference type="OrthoDB" id="612216at2759"/>
<protein>
    <recommendedName>
        <fullName evidence="1">F-box domain-containing protein</fullName>
    </recommendedName>
</protein>
<feature type="non-terminal residue" evidence="2">
    <location>
        <position position="515"/>
    </location>
</feature>
<dbReference type="Pfam" id="PF00646">
    <property type="entry name" value="F-box"/>
    <property type="match status" value="1"/>
</dbReference>
<dbReference type="SUPFAM" id="SSF52047">
    <property type="entry name" value="RNI-like"/>
    <property type="match status" value="1"/>
</dbReference>
<dbReference type="InterPro" id="IPR053781">
    <property type="entry name" value="F-box_AtFBL13-like"/>
</dbReference>
<dbReference type="Proteomes" id="UP000631114">
    <property type="component" value="Unassembled WGS sequence"/>
</dbReference>
<evidence type="ECO:0000313" key="3">
    <source>
        <dbReference type="Proteomes" id="UP000631114"/>
    </source>
</evidence>
<gene>
    <name evidence="2" type="ORF">IFM89_000461</name>
</gene>
<evidence type="ECO:0000313" key="2">
    <source>
        <dbReference type="EMBL" id="KAF9612539.1"/>
    </source>
</evidence>